<accession>X7E5W8</accession>
<dbReference type="AlphaFoldDB" id="X7E5W8"/>
<dbReference type="RefSeq" id="WP_281171195.1">
    <property type="nucleotide sequence ID" value="NZ_JAMB01000008.1"/>
</dbReference>
<sequence length="44" mass="4654">MANVGTDSFMAGFGVIFSMGNRMNSGLLHGTFLSMCFSESKGCI</sequence>
<gene>
    <name evidence="1" type="ORF">MUS1_14360</name>
</gene>
<evidence type="ECO:0000313" key="2">
    <source>
        <dbReference type="Proteomes" id="UP000054058"/>
    </source>
</evidence>
<reference evidence="1 2" key="1">
    <citation type="submission" date="2014-01" db="EMBL/GenBank/DDBJ databases">
        <title>Marinomonas ushuaiensis DSM 15871 Genome Sequencing.</title>
        <authorList>
            <person name="Lai Q."/>
            <person name="Shao Z.S."/>
        </authorList>
    </citation>
    <scope>NUCLEOTIDE SEQUENCE [LARGE SCALE GENOMIC DNA]</scope>
    <source>
        <strain evidence="1 2">DSM 15871</strain>
    </source>
</reference>
<protein>
    <submittedName>
        <fullName evidence="1">Uncharacterized protein</fullName>
    </submittedName>
</protein>
<name>X7E5W8_9GAMM</name>
<comment type="caution">
    <text evidence="1">The sequence shown here is derived from an EMBL/GenBank/DDBJ whole genome shotgun (WGS) entry which is preliminary data.</text>
</comment>
<proteinExistence type="predicted"/>
<keyword evidence="2" id="KW-1185">Reference proteome</keyword>
<dbReference type="EMBL" id="JAMB01000008">
    <property type="protein sequence ID" value="ETX10558.1"/>
    <property type="molecule type" value="Genomic_DNA"/>
</dbReference>
<dbReference type="Proteomes" id="UP000054058">
    <property type="component" value="Unassembled WGS sequence"/>
</dbReference>
<evidence type="ECO:0000313" key="1">
    <source>
        <dbReference type="EMBL" id="ETX10558.1"/>
    </source>
</evidence>
<organism evidence="1 2">
    <name type="scientific">Marinomonas ushuaiensis DSM 15871</name>
    <dbReference type="NCBI Taxonomy" id="1122207"/>
    <lineage>
        <taxon>Bacteria</taxon>
        <taxon>Pseudomonadati</taxon>
        <taxon>Pseudomonadota</taxon>
        <taxon>Gammaproteobacteria</taxon>
        <taxon>Oceanospirillales</taxon>
        <taxon>Oceanospirillaceae</taxon>
        <taxon>Marinomonas</taxon>
    </lineage>
</organism>